<keyword evidence="3" id="KW-1185">Reference proteome</keyword>
<dbReference type="SUPFAM" id="SSF52200">
    <property type="entry name" value="Toll/Interleukin receptor TIR domain"/>
    <property type="match status" value="1"/>
</dbReference>
<keyword evidence="2" id="KW-0675">Receptor</keyword>
<feature type="domain" description="TIR" evidence="1">
    <location>
        <begin position="31"/>
        <end position="119"/>
    </location>
</feature>
<dbReference type="RefSeq" id="WP_144851861.1">
    <property type="nucleotide sequence ID" value="NZ_VNJI01000038.1"/>
</dbReference>
<evidence type="ECO:0000313" key="2">
    <source>
        <dbReference type="EMBL" id="TVY07344.1"/>
    </source>
</evidence>
<name>A0A559K5D4_9BACL</name>
<sequence>MATRGKNFAIRNSYGLYETASNNTTGKSICIFLSHISVDKDAAIKIGDYIMNAGYNVYLDIYDEELQRAVERNDAARITSSIEKGISNSSHVMCIVSEKTKFSWWVPYEVGYGKKADKHLSTLSLKDVTYLPSFLVIVHAIEGVVGLNRYLNSIRSGSTNYEYLLETASSTHALNGQLKTDR</sequence>
<dbReference type="OrthoDB" id="9810385at2"/>
<dbReference type="GO" id="GO:0007165">
    <property type="term" value="P:signal transduction"/>
    <property type="evidence" value="ECO:0007669"/>
    <property type="project" value="InterPro"/>
</dbReference>
<protein>
    <submittedName>
        <fullName evidence="2">Toll/interleukin-1 receptor domain-containing protein</fullName>
    </submittedName>
</protein>
<dbReference type="EMBL" id="VNJI01000038">
    <property type="protein sequence ID" value="TVY07344.1"/>
    <property type="molecule type" value="Genomic_DNA"/>
</dbReference>
<dbReference type="Pfam" id="PF13676">
    <property type="entry name" value="TIR_2"/>
    <property type="match status" value="1"/>
</dbReference>
<proteinExistence type="predicted"/>
<evidence type="ECO:0000259" key="1">
    <source>
        <dbReference type="Pfam" id="PF13676"/>
    </source>
</evidence>
<accession>A0A559K5D4</accession>
<dbReference type="InterPro" id="IPR035897">
    <property type="entry name" value="Toll_tir_struct_dom_sf"/>
</dbReference>
<organism evidence="2 3">
    <name type="scientific">Paenibacillus cremeus</name>
    <dbReference type="NCBI Taxonomy" id="2163881"/>
    <lineage>
        <taxon>Bacteria</taxon>
        <taxon>Bacillati</taxon>
        <taxon>Bacillota</taxon>
        <taxon>Bacilli</taxon>
        <taxon>Bacillales</taxon>
        <taxon>Paenibacillaceae</taxon>
        <taxon>Paenibacillus</taxon>
    </lineage>
</organism>
<reference evidence="2 3" key="1">
    <citation type="submission" date="2019-07" db="EMBL/GenBank/DDBJ databases">
        <authorList>
            <person name="Kim J."/>
        </authorList>
    </citation>
    <scope>NUCLEOTIDE SEQUENCE [LARGE SCALE GENOMIC DNA]</scope>
    <source>
        <strain evidence="2 3">JC52</strain>
    </source>
</reference>
<dbReference type="AlphaFoldDB" id="A0A559K5D4"/>
<dbReference type="Gene3D" id="3.40.50.10140">
    <property type="entry name" value="Toll/interleukin-1 receptor homology (TIR) domain"/>
    <property type="match status" value="1"/>
</dbReference>
<gene>
    <name evidence="2" type="ORF">FPZ49_24175</name>
</gene>
<evidence type="ECO:0000313" key="3">
    <source>
        <dbReference type="Proteomes" id="UP000317036"/>
    </source>
</evidence>
<dbReference type="Proteomes" id="UP000317036">
    <property type="component" value="Unassembled WGS sequence"/>
</dbReference>
<dbReference type="InterPro" id="IPR000157">
    <property type="entry name" value="TIR_dom"/>
</dbReference>
<comment type="caution">
    <text evidence="2">The sequence shown here is derived from an EMBL/GenBank/DDBJ whole genome shotgun (WGS) entry which is preliminary data.</text>
</comment>